<dbReference type="Pfam" id="PF11577">
    <property type="entry name" value="NEMO"/>
    <property type="match status" value="1"/>
</dbReference>
<keyword evidence="7" id="KW-0227">DNA damage</keyword>
<evidence type="ECO:0000256" key="21">
    <source>
        <dbReference type="SAM" id="Coils"/>
    </source>
</evidence>
<dbReference type="GO" id="GO:0008385">
    <property type="term" value="C:IkappaB kinase complex"/>
    <property type="evidence" value="ECO:0007669"/>
    <property type="project" value="TreeGrafter"/>
</dbReference>
<dbReference type="GeneID" id="117348290"/>
<keyword evidence="11" id="KW-0805">Transcription regulation</keyword>
<dbReference type="PROSITE" id="PS51801">
    <property type="entry name" value="ZF_CCHC_NOA"/>
    <property type="match status" value="1"/>
</dbReference>
<keyword evidence="3" id="KW-0963">Cytoplasm</keyword>
<dbReference type="FunFam" id="1.20.5.390:FF:000003">
    <property type="entry name" value="NF-kappa-B essential modulator isoform X1"/>
    <property type="match status" value="1"/>
</dbReference>
<evidence type="ECO:0000256" key="9">
    <source>
        <dbReference type="ARBA" id="ARBA00022833"/>
    </source>
</evidence>
<gene>
    <name evidence="25 26 27 28 29" type="primary">IKBKG</name>
</gene>
<dbReference type="InterPro" id="IPR034735">
    <property type="entry name" value="NEMO_ZF"/>
</dbReference>
<dbReference type="InterPro" id="IPR032419">
    <property type="entry name" value="CC2-LZ_dom"/>
</dbReference>
<evidence type="ECO:0000256" key="5">
    <source>
        <dbReference type="ARBA" id="ARBA00022553"/>
    </source>
</evidence>
<evidence type="ECO:0000256" key="19">
    <source>
        <dbReference type="ARBA" id="ARBA00043239"/>
    </source>
</evidence>
<evidence type="ECO:0000313" key="25">
    <source>
        <dbReference type="RefSeq" id="XP_033776107.1"/>
    </source>
</evidence>
<evidence type="ECO:0000256" key="12">
    <source>
        <dbReference type="ARBA" id="ARBA00023054"/>
    </source>
</evidence>
<name>A0A6P8NJI1_GEOSA</name>
<sequence length="636" mass="72863">MNVNQKNQTCAMVQPSGSSGSDFDNIGGASSLGKSAMLQLPSDLANHEVIQRLMVENQDLREAIRQSNHMLRERYKEFIHFQASQREEKEFLMHKFTEARQVVEKLNSEKAQLKKQLEESAAELEQLKNDQEVAAIKGEVGEAESETKGVADVIVDNSSPGSSLSSYNTITQSMFETMKLQVASLDSTAPKVKTSEAGTEFLQLLKERKEQLEEDLKKFRESNEKLLQEKQDLLTLNQELQARVASAVQIEEHQQNCQENGAPVERLLEKEALQGAGDSSRKVDTEERELNKKLKESEDRNLDLKMQLESAQGEVVQLKKRERELEWKAQQQLHVSQQKLEQLEEEKASVKAQVTSLLAELTESQCQLEICKREKQDLKDRHRITSDTLQQRKGESEMQLKKHSVQVDQLRLQVQNLEAALKVERQNGSEEKRKLAQLQAAYHQLFQEYDLHIKSSMDTETRNRELSIHLEDLSQQLNQAEEALGAKQGLIDKLKEEAEKHKTTQEAVAVLKAQAEIYKLDFMAERRAREQLHEQRERLQEQLDQLQKVYEKLKSDSEGTSRTLSQLMNRHSDNFRTALPQPGVPYPLNPGPFPLQHSIGHRRSISEDQPALYCPKCQFKAPDMDTLQIHVMDCIE</sequence>
<dbReference type="GO" id="GO:0043123">
    <property type="term" value="P:positive regulation of canonical NF-kappaB signal transduction"/>
    <property type="evidence" value="ECO:0007669"/>
    <property type="project" value="TreeGrafter"/>
</dbReference>
<proteinExistence type="predicted"/>
<keyword evidence="24" id="KW-1185">Reference proteome</keyword>
<feature type="coiled-coil region" evidence="21">
    <location>
        <begin position="280"/>
        <end position="434"/>
    </location>
</feature>
<dbReference type="Proteomes" id="UP000515159">
    <property type="component" value="Chromosome 1"/>
</dbReference>
<dbReference type="InterPro" id="IPR051301">
    <property type="entry name" value="Optineurin/NFkB_EssMod"/>
</dbReference>
<dbReference type="Gene3D" id="1.20.5.990">
    <property type="entry name" value="Nemo cc2-lz domain - 1d5 darpin complex"/>
    <property type="match status" value="1"/>
</dbReference>
<dbReference type="RefSeq" id="XP_033776107.1">
    <property type="nucleotide sequence ID" value="XM_033920216.1"/>
</dbReference>
<keyword evidence="6" id="KW-0479">Metal-binding</keyword>
<feature type="domain" description="CCHC NOA-type" evidence="23">
    <location>
        <begin position="606"/>
        <end position="636"/>
    </location>
</feature>
<keyword evidence="9" id="KW-0862">Zinc</keyword>
<keyword evidence="10" id="KW-0832">Ubl conjugation</keyword>
<accession>A0A6P8NJI1</accession>
<feature type="region of interest" description="Disordered" evidence="22">
    <location>
        <begin position="1"/>
        <end position="21"/>
    </location>
</feature>
<keyword evidence="15" id="KW-0539">Nucleus</keyword>
<evidence type="ECO:0000256" key="1">
    <source>
        <dbReference type="ARBA" id="ARBA00004123"/>
    </source>
</evidence>
<feature type="coiled-coil region" evidence="21">
    <location>
        <begin position="96"/>
        <end position="137"/>
    </location>
</feature>
<organism evidence="24 28">
    <name type="scientific">Geotrypetes seraphini</name>
    <name type="common">Gaboon caecilian</name>
    <name type="synonym">Caecilia seraphini</name>
    <dbReference type="NCBI Taxonomy" id="260995"/>
    <lineage>
        <taxon>Eukaryota</taxon>
        <taxon>Metazoa</taxon>
        <taxon>Chordata</taxon>
        <taxon>Craniata</taxon>
        <taxon>Vertebrata</taxon>
        <taxon>Euteleostomi</taxon>
        <taxon>Amphibia</taxon>
        <taxon>Gymnophiona</taxon>
        <taxon>Geotrypetes</taxon>
    </lineage>
</organism>
<dbReference type="Pfam" id="PF18414">
    <property type="entry name" value="zf_C2H2_10"/>
    <property type="match status" value="1"/>
</dbReference>
<evidence type="ECO:0000256" key="13">
    <source>
        <dbReference type="ARBA" id="ARBA00023157"/>
    </source>
</evidence>
<dbReference type="Pfam" id="PF16516">
    <property type="entry name" value="CC2-LZ"/>
    <property type="match status" value="1"/>
</dbReference>
<keyword evidence="13" id="KW-1015">Disulfide bond</keyword>
<evidence type="ECO:0000256" key="3">
    <source>
        <dbReference type="ARBA" id="ARBA00022490"/>
    </source>
</evidence>
<dbReference type="RefSeq" id="XP_033776126.1">
    <property type="nucleotide sequence ID" value="XM_033920235.1"/>
</dbReference>
<evidence type="ECO:0000313" key="26">
    <source>
        <dbReference type="RefSeq" id="XP_033776117.1"/>
    </source>
</evidence>
<evidence type="ECO:0000256" key="17">
    <source>
        <dbReference type="ARBA" id="ARBA00041525"/>
    </source>
</evidence>
<dbReference type="FunFam" id="1.20.5.990:FF:000003">
    <property type="entry name" value="NF-kappa-B essential modulator isoform X1"/>
    <property type="match status" value="1"/>
</dbReference>
<dbReference type="OrthoDB" id="6343844at2759"/>
<evidence type="ECO:0000256" key="16">
    <source>
        <dbReference type="ARBA" id="ARBA00040893"/>
    </source>
</evidence>
<keyword evidence="12 21" id="KW-0175">Coiled coil</keyword>
<dbReference type="InterPro" id="IPR021063">
    <property type="entry name" value="NEMO_N"/>
</dbReference>
<feature type="coiled-coil region" evidence="21">
    <location>
        <begin position="202"/>
        <end position="243"/>
    </location>
</feature>
<evidence type="ECO:0000256" key="7">
    <source>
        <dbReference type="ARBA" id="ARBA00022763"/>
    </source>
</evidence>
<dbReference type="RefSeq" id="XP_033776146.1">
    <property type="nucleotide sequence ID" value="XM_033920255.1"/>
</dbReference>
<evidence type="ECO:0000313" key="29">
    <source>
        <dbReference type="RefSeq" id="XP_033776146.1"/>
    </source>
</evidence>
<dbReference type="KEGG" id="gsh:117348290"/>
<evidence type="ECO:0000256" key="4">
    <source>
        <dbReference type="ARBA" id="ARBA00022499"/>
    </source>
</evidence>
<evidence type="ECO:0000256" key="2">
    <source>
        <dbReference type="ARBA" id="ARBA00004496"/>
    </source>
</evidence>
<keyword evidence="5" id="KW-0597">Phosphoprotein</keyword>
<dbReference type="GO" id="GO:0006974">
    <property type="term" value="P:DNA damage response"/>
    <property type="evidence" value="ECO:0007669"/>
    <property type="project" value="UniProtKB-KW"/>
</dbReference>
<dbReference type="RefSeq" id="XP_033776137.1">
    <property type="nucleotide sequence ID" value="XM_033920246.1"/>
</dbReference>
<dbReference type="Gene3D" id="1.20.5.390">
    <property type="entry name" value="L1 transposable element, trimerization domain"/>
    <property type="match status" value="2"/>
</dbReference>
<feature type="coiled-coil region" evidence="21">
    <location>
        <begin position="463"/>
        <end position="556"/>
    </location>
</feature>
<reference evidence="25 26" key="1">
    <citation type="submission" date="2025-04" db="UniProtKB">
        <authorList>
            <consortium name="RefSeq"/>
        </authorList>
    </citation>
    <scope>IDENTIFICATION</scope>
</reference>
<evidence type="ECO:0000256" key="6">
    <source>
        <dbReference type="ARBA" id="ARBA00022723"/>
    </source>
</evidence>
<dbReference type="CTD" id="8517"/>
<evidence type="ECO:0000256" key="20">
    <source>
        <dbReference type="PROSITE-ProRule" id="PRU01142"/>
    </source>
</evidence>
<evidence type="ECO:0000313" key="27">
    <source>
        <dbReference type="RefSeq" id="XP_033776126.1"/>
    </source>
</evidence>
<evidence type="ECO:0000313" key="24">
    <source>
        <dbReference type="Proteomes" id="UP000515159"/>
    </source>
</evidence>
<dbReference type="FunFam" id="1.20.5.390:FF:000002">
    <property type="entry name" value="NF-kappa-B essential modulator isoform X1"/>
    <property type="match status" value="1"/>
</dbReference>
<keyword evidence="4" id="KW-1017">Isopeptide bond</keyword>
<evidence type="ECO:0000256" key="15">
    <source>
        <dbReference type="ARBA" id="ARBA00023242"/>
    </source>
</evidence>
<evidence type="ECO:0000259" key="23">
    <source>
        <dbReference type="PROSITE" id="PS51801"/>
    </source>
</evidence>
<evidence type="ECO:0000256" key="18">
    <source>
        <dbReference type="ARBA" id="ARBA00041660"/>
    </source>
</evidence>
<evidence type="ECO:0000256" key="14">
    <source>
        <dbReference type="ARBA" id="ARBA00023163"/>
    </source>
</evidence>
<dbReference type="PANTHER" id="PTHR31553:SF3">
    <property type="entry name" value="NF-KAPPA-B ESSENTIAL MODULATOR"/>
    <property type="match status" value="1"/>
</dbReference>
<comment type="subcellular location">
    <subcellularLocation>
        <location evidence="2">Cytoplasm</location>
    </subcellularLocation>
    <subcellularLocation>
        <location evidence="1">Nucleus</location>
    </subcellularLocation>
</comment>
<dbReference type="GO" id="GO:0008270">
    <property type="term" value="F:zinc ion binding"/>
    <property type="evidence" value="ECO:0007669"/>
    <property type="project" value="UniProtKB-KW"/>
</dbReference>
<evidence type="ECO:0000256" key="10">
    <source>
        <dbReference type="ARBA" id="ARBA00022843"/>
    </source>
</evidence>
<evidence type="ECO:0000256" key="22">
    <source>
        <dbReference type="SAM" id="MobiDB-lite"/>
    </source>
</evidence>
<dbReference type="GO" id="GO:0005634">
    <property type="term" value="C:nucleus"/>
    <property type="evidence" value="ECO:0007669"/>
    <property type="project" value="UniProtKB-SubCell"/>
</dbReference>
<dbReference type="RefSeq" id="XP_033776117.1">
    <property type="nucleotide sequence ID" value="XM_033920226.1"/>
</dbReference>
<dbReference type="PANTHER" id="PTHR31553">
    <property type="entry name" value="NF-KAPPA-B ESSENTIAL MODULATOR"/>
    <property type="match status" value="1"/>
</dbReference>
<dbReference type="GO" id="GO:0070530">
    <property type="term" value="F:K63-linked polyubiquitin modification-dependent protein binding"/>
    <property type="evidence" value="ECO:0007669"/>
    <property type="project" value="InterPro"/>
</dbReference>
<keyword evidence="8 20" id="KW-0863">Zinc-finger</keyword>
<evidence type="ECO:0000256" key="11">
    <source>
        <dbReference type="ARBA" id="ARBA00023015"/>
    </source>
</evidence>
<evidence type="ECO:0000256" key="8">
    <source>
        <dbReference type="ARBA" id="ARBA00022771"/>
    </source>
</evidence>
<evidence type="ECO:0000313" key="28">
    <source>
        <dbReference type="RefSeq" id="XP_033776137.1"/>
    </source>
</evidence>
<dbReference type="AlphaFoldDB" id="A0A6P8NJI1"/>
<keyword evidence="14" id="KW-0804">Transcription</keyword>
<protein>
    <recommendedName>
        <fullName evidence="16">NF-kappa-B essential modulator</fullName>
    </recommendedName>
    <alternativeName>
        <fullName evidence="18">IkB kinase-associated protein 1</fullName>
    </alternativeName>
    <alternativeName>
        <fullName evidence="19">Inhibitor of nuclear factor kappa-B kinase subunit gamma</fullName>
    </alternativeName>
    <alternativeName>
        <fullName evidence="17">NF-kappa-B essential modifier</fullName>
    </alternativeName>
</protein>